<dbReference type="InterPro" id="IPR045004">
    <property type="entry name" value="ECH_dom"/>
</dbReference>
<comment type="function">
    <text evidence="4">Hydrolyzes 3-hydroxyisobutyryl-CoA (HIBYL-CoA), a saline catabolite. Has high activity toward isobutyryl-CoA. Could be an isobutyryl-CoA dehydrogenase that functions in valine catabolism.</text>
</comment>
<dbReference type="InterPro" id="IPR029045">
    <property type="entry name" value="ClpP/crotonase-like_dom_sf"/>
</dbReference>
<accession>A0A4Y1QZF3</accession>
<comment type="pathway">
    <text evidence="4">Amino-acid degradation; L-valine degradation.</text>
</comment>
<dbReference type="GO" id="GO:0003860">
    <property type="term" value="F:3-hydroxyisobutyryl-CoA hydrolase activity"/>
    <property type="evidence" value="ECO:0007669"/>
    <property type="project" value="UniProtKB-UniRule"/>
</dbReference>
<evidence type="ECO:0000256" key="4">
    <source>
        <dbReference type="RuleBase" id="RU369070"/>
    </source>
</evidence>
<dbReference type="PANTHER" id="PTHR43176:SF3">
    <property type="entry name" value="3-HYDROXYISOBUTYRYL-COA HYDROLASE, MITOCHONDRIAL"/>
    <property type="match status" value="1"/>
</dbReference>
<evidence type="ECO:0000256" key="1">
    <source>
        <dbReference type="ARBA" id="ARBA00001709"/>
    </source>
</evidence>
<dbReference type="GO" id="GO:0006574">
    <property type="term" value="P:L-valine catabolic process"/>
    <property type="evidence" value="ECO:0007669"/>
    <property type="project" value="UniProtKB-UniRule"/>
</dbReference>
<proteinExistence type="inferred from homology"/>
<dbReference type="AlphaFoldDB" id="A0A4Y1QZF3"/>
<dbReference type="Gene3D" id="3.90.226.10">
    <property type="entry name" value="2-enoyl-CoA Hydratase, Chain A, domain 1"/>
    <property type="match status" value="2"/>
</dbReference>
<sequence>GKGRAFCAGGDVAAVEFTLNYLLATYSKPQVSILNGIVMGGGAGASIHGRFRVATENSVFAMPETALDSFPILDGAEMLVCGLATHFVPSTRLSYLEEALCKVDSSDFNIIQAIIDKYSQNPTLKEKSAYYRCFGYRMDVIDKCFSRRTVEEILSALAKEATNSADAWLTSTIQALKKASPMSLKISLKSIREGRLQGVGQCLVREYRMVCHVLKGEVSKDFREGCRAILLDKDKNPKWEPSKLELVTNHMVEQYFSKLDDEGWEELELPARSNLPVTAIAKL</sequence>
<dbReference type="EMBL" id="AP019298">
    <property type="protein sequence ID" value="BBG97177.1"/>
    <property type="molecule type" value="Genomic_DNA"/>
</dbReference>
<dbReference type="Pfam" id="PF16113">
    <property type="entry name" value="ECH_2"/>
    <property type="match status" value="2"/>
</dbReference>
<protein>
    <recommendedName>
        <fullName evidence="2 4">3-hydroxyisobutyryl-CoA hydrolase</fullName>
        <shortName evidence="4">HIB-CoA hydrolase</shortName>
        <shortName evidence="4">HIBYL-CoA-H</shortName>
        <ecNumber evidence="2 4">3.1.2.4</ecNumber>
    </recommendedName>
    <alternativeName>
        <fullName evidence="4">3-hydroxyisobutyryl-coenzyme A hydrolase</fullName>
    </alternativeName>
</protein>
<evidence type="ECO:0000259" key="5">
    <source>
        <dbReference type="Pfam" id="PF16113"/>
    </source>
</evidence>
<evidence type="ECO:0000256" key="3">
    <source>
        <dbReference type="ARBA" id="ARBA00022801"/>
    </source>
</evidence>
<keyword evidence="3 4" id="KW-0378">Hydrolase</keyword>
<feature type="domain" description="Enoyl-CoA hydratase/isomerase" evidence="5">
    <location>
        <begin position="73"/>
        <end position="256"/>
    </location>
</feature>
<dbReference type="PANTHER" id="PTHR43176">
    <property type="entry name" value="3-HYDROXYISOBUTYRYL-COA HYDROLASE-RELATED"/>
    <property type="match status" value="1"/>
</dbReference>
<evidence type="ECO:0000256" key="2">
    <source>
        <dbReference type="ARBA" id="ARBA00011915"/>
    </source>
</evidence>
<evidence type="ECO:0000313" key="6">
    <source>
        <dbReference type="EMBL" id="BBG97177.1"/>
    </source>
</evidence>
<name>A0A4Y1QZF3_PRUDU</name>
<dbReference type="EC" id="3.1.2.4" evidence="2 4"/>
<gene>
    <name evidence="6" type="ORF">Prudu_006212</name>
</gene>
<feature type="non-terminal residue" evidence="6">
    <location>
        <position position="1"/>
    </location>
</feature>
<organism evidence="6">
    <name type="scientific">Prunus dulcis</name>
    <name type="common">Almond</name>
    <name type="synonym">Amygdalus dulcis</name>
    <dbReference type="NCBI Taxonomy" id="3755"/>
    <lineage>
        <taxon>Eukaryota</taxon>
        <taxon>Viridiplantae</taxon>
        <taxon>Streptophyta</taxon>
        <taxon>Embryophyta</taxon>
        <taxon>Tracheophyta</taxon>
        <taxon>Spermatophyta</taxon>
        <taxon>Magnoliopsida</taxon>
        <taxon>eudicotyledons</taxon>
        <taxon>Gunneridae</taxon>
        <taxon>Pentapetalae</taxon>
        <taxon>rosids</taxon>
        <taxon>fabids</taxon>
        <taxon>Rosales</taxon>
        <taxon>Rosaceae</taxon>
        <taxon>Amygdaloideae</taxon>
        <taxon>Amygdaleae</taxon>
        <taxon>Prunus</taxon>
    </lineage>
</organism>
<dbReference type="InterPro" id="IPR032259">
    <property type="entry name" value="HIBYL-CoA-H"/>
</dbReference>
<comment type="similarity">
    <text evidence="4">Belongs to the enoyl-CoA hydratase/isomerase family.</text>
</comment>
<dbReference type="CDD" id="cd06558">
    <property type="entry name" value="crotonase-like"/>
    <property type="match status" value="1"/>
</dbReference>
<reference evidence="6" key="1">
    <citation type="journal article" date="2019" name="Science">
        <title>Mutation of a bHLH transcription factor allowed almond domestication.</title>
        <authorList>
            <person name="Sanchez-Perez R."/>
            <person name="Pavan S."/>
            <person name="Mazzeo R."/>
            <person name="Moldovan C."/>
            <person name="Aiese Cigliano R."/>
            <person name="Del Cueto J."/>
            <person name="Ricciardi F."/>
            <person name="Lotti C."/>
            <person name="Ricciardi L."/>
            <person name="Dicenta F."/>
            <person name="Lopez-Marques R.L."/>
            <person name="Lindberg Moller B."/>
        </authorList>
    </citation>
    <scope>NUCLEOTIDE SEQUENCE</scope>
</reference>
<dbReference type="SUPFAM" id="SSF52096">
    <property type="entry name" value="ClpP/crotonase"/>
    <property type="match status" value="1"/>
</dbReference>
<comment type="catalytic activity">
    <reaction evidence="1 4">
        <text>3-hydroxy-2-methylpropanoyl-CoA + H2O = 3-hydroxy-2-methylpropanoate + CoA + H(+)</text>
        <dbReference type="Rhea" id="RHEA:20888"/>
        <dbReference type="ChEBI" id="CHEBI:11805"/>
        <dbReference type="ChEBI" id="CHEBI:15377"/>
        <dbReference type="ChEBI" id="CHEBI:15378"/>
        <dbReference type="ChEBI" id="CHEBI:57287"/>
        <dbReference type="ChEBI" id="CHEBI:57340"/>
        <dbReference type="EC" id="3.1.2.4"/>
    </reaction>
</comment>
<feature type="domain" description="Enoyl-CoA hydratase/isomerase" evidence="5">
    <location>
        <begin position="3"/>
        <end position="71"/>
    </location>
</feature>